<dbReference type="RefSeq" id="WP_129987628.1">
    <property type="nucleotide sequence ID" value="NZ_SDPU01000022.1"/>
</dbReference>
<keyword evidence="2" id="KW-1185">Reference proteome</keyword>
<proteinExistence type="predicted"/>
<dbReference type="Gene3D" id="2.40.420.20">
    <property type="match status" value="1"/>
</dbReference>
<dbReference type="EMBL" id="SDPU01000022">
    <property type="protein sequence ID" value="RYU12040.1"/>
    <property type="molecule type" value="Genomic_DNA"/>
</dbReference>
<gene>
    <name evidence="1" type="ORF">ETU37_12365</name>
</gene>
<dbReference type="Proteomes" id="UP000291189">
    <property type="component" value="Unassembled WGS sequence"/>
</dbReference>
<accession>A0A4Q5J0H9</accession>
<comment type="caution">
    <text evidence="1">The sequence shown here is derived from an EMBL/GenBank/DDBJ whole genome shotgun (WGS) entry which is preliminary data.</text>
</comment>
<evidence type="ECO:0000313" key="1">
    <source>
        <dbReference type="EMBL" id="RYU12040.1"/>
    </source>
</evidence>
<reference evidence="1 2" key="1">
    <citation type="submission" date="2019-01" db="EMBL/GenBank/DDBJ databases">
        <title>Nocardioides guangzhouensis sp. nov., an actinobacterium isolated from soil.</title>
        <authorList>
            <person name="Fu Y."/>
            <person name="Cai Y."/>
            <person name="Lin Z."/>
            <person name="Chen P."/>
        </authorList>
    </citation>
    <scope>NUCLEOTIDE SEQUENCE [LARGE SCALE GENOMIC DNA]</scope>
    <source>
        <strain evidence="1 2">NBRC 105384</strain>
    </source>
</reference>
<sequence>MRDDSPSRVVTAMMGGGIVVLGAVLAASLSLLSPAQGGDDTHTASRPPAHVEPVTGTDVSRVTLTPRAVQRIGLETATVGTSGGDRRTRLVIPYAALLYDEEGSTWTYTAPGRRVFQRAPVAVDVIEGDRVWLSEGPEAGTRVVTVGAQELLGAEFGVGH</sequence>
<protein>
    <submittedName>
        <fullName evidence="1">Uncharacterized protein</fullName>
    </submittedName>
</protein>
<dbReference type="AlphaFoldDB" id="A0A4Q5J0H9"/>
<name>A0A4Q5J0H9_9ACTN</name>
<organism evidence="1 2">
    <name type="scientific">Nocardioides iriomotensis</name>
    <dbReference type="NCBI Taxonomy" id="715784"/>
    <lineage>
        <taxon>Bacteria</taxon>
        <taxon>Bacillati</taxon>
        <taxon>Actinomycetota</taxon>
        <taxon>Actinomycetes</taxon>
        <taxon>Propionibacteriales</taxon>
        <taxon>Nocardioidaceae</taxon>
        <taxon>Nocardioides</taxon>
    </lineage>
</organism>
<dbReference type="OrthoDB" id="3823490at2"/>
<evidence type="ECO:0000313" key="2">
    <source>
        <dbReference type="Proteomes" id="UP000291189"/>
    </source>
</evidence>